<name>A0A502FYF2_9SPHN</name>
<evidence type="ECO:0000256" key="1">
    <source>
        <dbReference type="SAM" id="MobiDB-lite"/>
    </source>
</evidence>
<organism evidence="2 3">
    <name type="scientific">Sphingomonas glacialis</name>
    <dbReference type="NCBI Taxonomy" id="658225"/>
    <lineage>
        <taxon>Bacteria</taxon>
        <taxon>Pseudomonadati</taxon>
        <taxon>Pseudomonadota</taxon>
        <taxon>Alphaproteobacteria</taxon>
        <taxon>Sphingomonadales</taxon>
        <taxon>Sphingomonadaceae</taxon>
        <taxon>Sphingomonas</taxon>
    </lineage>
</organism>
<keyword evidence="3" id="KW-1185">Reference proteome</keyword>
<sequence length="67" mass="6491">MLATALLAVSACAKHDDAANTAIVNETDLNATALDANSGTVDGFGNDSLASNGSAPLDAADNGSNAL</sequence>
<accession>A0A502FYF2</accession>
<dbReference type="EMBL" id="RCZC01000002">
    <property type="protein sequence ID" value="TPG54509.1"/>
    <property type="molecule type" value="Genomic_DNA"/>
</dbReference>
<evidence type="ECO:0000313" key="2">
    <source>
        <dbReference type="EMBL" id="TPG54509.1"/>
    </source>
</evidence>
<reference evidence="2 3" key="1">
    <citation type="journal article" date="2019" name="Environ. Microbiol.">
        <title>Species interactions and distinct microbial communities in high Arctic permafrost affected cryosols are associated with the CH4 and CO2 gas fluxes.</title>
        <authorList>
            <person name="Altshuler I."/>
            <person name="Hamel J."/>
            <person name="Turney S."/>
            <person name="Magnuson E."/>
            <person name="Levesque R."/>
            <person name="Greer C."/>
            <person name="Whyte L.G."/>
        </authorList>
    </citation>
    <scope>NUCLEOTIDE SEQUENCE [LARGE SCALE GENOMIC DNA]</scope>
    <source>
        <strain evidence="2 3">E6.1</strain>
    </source>
</reference>
<proteinExistence type="predicted"/>
<feature type="region of interest" description="Disordered" evidence="1">
    <location>
        <begin position="45"/>
        <end position="67"/>
    </location>
</feature>
<evidence type="ECO:0000313" key="3">
    <source>
        <dbReference type="Proteomes" id="UP000319931"/>
    </source>
</evidence>
<dbReference type="AlphaFoldDB" id="A0A502FYF2"/>
<comment type="caution">
    <text evidence="2">The sequence shown here is derived from an EMBL/GenBank/DDBJ whole genome shotgun (WGS) entry which is preliminary data.</text>
</comment>
<protein>
    <submittedName>
        <fullName evidence="2">Uncharacterized protein</fullName>
    </submittedName>
</protein>
<gene>
    <name evidence="2" type="ORF">EAH76_07605</name>
</gene>
<dbReference type="Proteomes" id="UP000319931">
    <property type="component" value="Unassembled WGS sequence"/>
</dbReference>